<keyword evidence="2" id="KW-0472">Membrane</keyword>
<evidence type="ECO:0000313" key="3">
    <source>
        <dbReference type="EMBL" id="KAK3941812.1"/>
    </source>
</evidence>
<dbReference type="PANTHER" id="PTHR35872:SF2">
    <property type="entry name" value="INTEGRAL MEMBRANE PROTEIN (AFU_ORTHOLOGUE AFUA_5G07110)"/>
    <property type="match status" value="1"/>
</dbReference>
<organism evidence="3 4">
    <name type="scientific">Diplogelasinospora grovesii</name>
    <dbReference type="NCBI Taxonomy" id="303347"/>
    <lineage>
        <taxon>Eukaryota</taxon>
        <taxon>Fungi</taxon>
        <taxon>Dikarya</taxon>
        <taxon>Ascomycota</taxon>
        <taxon>Pezizomycotina</taxon>
        <taxon>Sordariomycetes</taxon>
        <taxon>Sordariomycetidae</taxon>
        <taxon>Sordariales</taxon>
        <taxon>Diplogelasinosporaceae</taxon>
        <taxon>Diplogelasinospora</taxon>
    </lineage>
</organism>
<keyword evidence="2" id="KW-0812">Transmembrane</keyword>
<evidence type="ECO:0008006" key="5">
    <source>
        <dbReference type="Google" id="ProtNLM"/>
    </source>
</evidence>
<feature type="compositionally biased region" description="Basic and acidic residues" evidence="1">
    <location>
        <begin position="70"/>
        <end position="82"/>
    </location>
</feature>
<name>A0AAN6N9R5_9PEZI</name>
<keyword evidence="2" id="KW-1133">Transmembrane helix</keyword>
<feature type="region of interest" description="Disordered" evidence="1">
    <location>
        <begin position="377"/>
        <end position="402"/>
    </location>
</feature>
<proteinExistence type="predicted"/>
<feature type="compositionally biased region" description="Basic and acidic residues" evidence="1">
    <location>
        <begin position="204"/>
        <end position="218"/>
    </location>
</feature>
<sequence>MNPNPPHEVRDGATAGTPSQTPIGERPPALPPSGAQNVRFRPLNRQESAIRLRRLRPRAPAPPRPTADSNHPHEQLQRREDNGAPIPAPTQNIPVDETDFASAAPGINTRPGPRPGGLGRLFTRRHQAAQPQPTARVVDDDCYDSRVVDYLDVIDPEVATLSSITNIQNSLFVPSLGKWVNRRPTYDLSQLPTAPGAYPESTEDVTKGETSDEGERPAAGRVHSLSSVLTAPQYAILPNDASLEGWREEDIKLLNDHVRHMLQSRRSKIKQSFKGFLQYARRPLGFFVTVYATLITLFGLAWVLFLIGWIYVGDRQLYVINVIDYILVALFAIVGDGLAPFRAVDTYHMIYVAHYHRKTWEMRKKLLLPKLKDHNDLPIDKTNPDPSDLEAGRVSQGQQQGQQKDDFFPVLSDKEQAKLVHHQEKLAKSHTFYKPHETETHHAFPLRLLIAVVVLLDLHSCLQISLGACTWGIDYRVRPTALTTVILCCSIAANSAAGLLITIGDRRTRKKDVIERLLKQDLTQQAMKKIQKEKEKGDKAQLNINLPFKEGEKGRVSVELPWREGERSSSSSDTTRKEKDQVGKFDTGGLPRLSEERQR</sequence>
<dbReference type="EMBL" id="MU853779">
    <property type="protein sequence ID" value="KAK3941812.1"/>
    <property type="molecule type" value="Genomic_DNA"/>
</dbReference>
<feature type="region of interest" description="Disordered" evidence="1">
    <location>
        <begin position="555"/>
        <end position="599"/>
    </location>
</feature>
<evidence type="ECO:0000256" key="1">
    <source>
        <dbReference type="SAM" id="MobiDB-lite"/>
    </source>
</evidence>
<feature type="transmembrane region" description="Helical" evidence="2">
    <location>
        <begin position="479"/>
        <end position="501"/>
    </location>
</feature>
<feature type="compositionally biased region" description="Basic and acidic residues" evidence="1">
    <location>
        <begin position="574"/>
        <end position="583"/>
    </location>
</feature>
<evidence type="ECO:0000256" key="2">
    <source>
        <dbReference type="SAM" id="Phobius"/>
    </source>
</evidence>
<comment type="caution">
    <text evidence="3">The sequence shown here is derived from an EMBL/GenBank/DDBJ whole genome shotgun (WGS) entry which is preliminary data.</text>
</comment>
<feature type="transmembrane region" description="Helical" evidence="2">
    <location>
        <begin position="284"/>
        <end position="312"/>
    </location>
</feature>
<feature type="region of interest" description="Disordered" evidence="1">
    <location>
        <begin position="1"/>
        <end position="119"/>
    </location>
</feature>
<dbReference type="Proteomes" id="UP001303473">
    <property type="component" value="Unassembled WGS sequence"/>
</dbReference>
<dbReference type="AlphaFoldDB" id="A0AAN6N9R5"/>
<reference evidence="4" key="1">
    <citation type="journal article" date="2023" name="Mol. Phylogenet. Evol.">
        <title>Genome-scale phylogeny and comparative genomics of the fungal order Sordariales.</title>
        <authorList>
            <person name="Hensen N."/>
            <person name="Bonometti L."/>
            <person name="Westerberg I."/>
            <person name="Brannstrom I.O."/>
            <person name="Guillou S."/>
            <person name="Cros-Aarteil S."/>
            <person name="Calhoun S."/>
            <person name="Haridas S."/>
            <person name="Kuo A."/>
            <person name="Mondo S."/>
            <person name="Pangilinan J."/>
            <person name="Riley R."/>
            <person name="LaButti K."/>
            <person name="Andreopoulos B."/>
            <person name="Lipzen A."/>
            <person name="Chen C."/>
            <person name="Yan M."/>
            <person name="Daum C."/>
            <person name="Ng V."/>
            <person name="Clum A."/>
            <person name="Steindorff A."/>
            <person name="Ohm R.A."/>
            <person name="Martin F."/>
            <person name="Silar P."/>
            <person name="Natvig D.O."/>
            <person name="Lalanne C."/>
            <person name="Gautier V."/>
            <person name="Ament-Velasquez S.L."/>
            <person name="Kruys A."/>
            <person name="Hutchinson M.I."/>
            <person name="Powell A.J."/>
            <person name="Barry K."/>
            <person name="Miller A.N."/>
            <person name="Grigoriev I.V."/>
            <person name="Debuchy R."/>
            <person name="Gladieux P."/>
            <person name="Hiltunen Thoren M."/>
            <person name="Johannesson H."/>
        </authorList>
    </citation>
    <scope>NUCLEOTIDE SEQUENCE [LARGE SCALE GENOMIC DNA]</scope>
    <source>
        <strain evidence="4">CBS 340.73</strain>
    </source>
</reference>
<feature type="transmembrane region" description="Helical" evidence="2">
    <location>
        <begin position="318"/>
        <end position="339"/>
    </location>
</feature>
<keyword evidence="4" id="KW-1185">Reference proteome</keyword>
<dbReference type="InterPro" id="IPR021369">
    <property type="entry name" value="DUF2985"/>
</dbReference>
<evidence type="ECO:0000313" key="4">
    <source>
        <dbReference type="Proteomes" id="UP001303473"/>
    </source>
</evidence>
<accession>A0AAN6N9R5</accession>
<feature type="region of interest" description="Disordered" evidence="1">
    <location>
        <begin position="189"/>
        <end position="220"/>
    </location>
</feature>
<dbReference type="PANTHER" id="PTHR35872">
    <property type="entry name" value="INTEGRAL MEMBRANE PROTEIN (AFU_ORTHOLOGUE AFUA_5G07110)"/>
    <property type="match status" value="1"/>
</dbReference>
<feature type="compositionally biased region" description="Basic and acidic residues" evidence="1">
    <location>
        <begin position="555"/>
        <end position="567"/>
    </location>
</feature>
<dbReference type="Pfam" id="PF11204">
    <property type="entry name" value="DUF2985"/>
    <property type="match status" value="1"/>
</dbReference>
<protein>
    <recommendedName>
        <fullName evidence="5">Integral membrane protein</fullName>
    </recommendedName>
</protein>
<gene>
    <name evidence="3" type="ORF">QBC46DRAFT_257821</name>
</gene>